<name>A0A8H4KCR9_9HYPO</name>
<evidence type="ECO:0000313" key="2">
    <source>
        <dbReference type="EMBL" id="KAF4447158.1"/>
    </source>
</evidence>
<protein>
    <submittedName>
        <fullName evidence="2">Uncharacterized protein</fullName>
    </submittedName>
</protein>
<feature type="region of interest" description="Disordered" evidence="1">
    <location>
        <begin position="42"/>
        <end position="94"/>
    </location>
</feature>
<evidence type="ECO:0000313" key="3">
    <source>
        <dbReference type="Proteomes" id="UP000605986"/>
    </source>
</evidence>
<feature type="compositionally biased region" description="Low complexity" evidence="1">
    <location>
        <begin position="80"/>
        <end position="94"/>
    </location>
</feature>
<dbReference type="AlphaFoldDB" id="A0A8H4KCR9"/>
<evidence type="ECO:0000256" key="1">
    <source>
        <dbReference type="SAM" id="MobiDB-lite"/>
    </source>
</evidence>
<feature type="region of interest" description="Disordered" evidence="1">
    <location>
        <begin position="1"/>
        <end position="25"/>
    </location>
</feature>
<gene>
    <name evidence="2" type="ORF">F53441_9303</name>
</gene>
<sequence>MPTIVNHFHQGSGGSGDGRRPGGSSSHCGWCFERGNMSPVYPTKLAGHPKATKAEKKAPEAMDRAPAQQQPPRPPPPPLQQILAAFSTTTTTTS</sequence>
<accession>A0A8H4KCR9</accession>
<feature type="compositionally biased region" description="Basic and acidic residues" evidence="1">
    <location>
        <begin position="52"/>
        <end position="63"/>
    </location>
</feature>
<comment type="caution">
    <text evidence="2">The sequence shown here is derived from an EMBL/GenBank/DDBJ whole genome shotgun (WGS) entry which is preliminary data.</text>
</comment>
<keyword evidence="3" id="KW-1185">Reference proteome</keyword>
<reference evidence="2" key="1">
    <citation type="submission" date="2020-01" db="EMBL/GenBank/DDBJ databases">
        <title>Identification and distribution of gene clusters putatively required for synthesis of sphingolipid metabolism inhibitors in phylogenetically diverse species of the filamentous fungus Fusarium.</title>
        <authorList>
            <person name="Kim H.-S."/>
            <person name="Busman M."/>
            <person name="Brown D.W."/>
            <person name="Divon H."/>
            <person name="Uhlig S."/>
            <person name="Proctor R.H."/>
        </authorList>
    </citation>
    <scope>NUCLEOTIDE SEQUENCE</scope>
    <source>
        <strain evidence="2">NRRL 53441</strain>
    </source>
</reference>
<proteinExistence type="predicted"/>
<dbReference type="Proteomes" id="UP000605986">
    <property type="component" value="Unassembled WGS sequence"/>
</dbReference>
<dbReference type="EMBL" id="JAADJG010000414">
    <property type="protein sequence ID" value="KAF4447158.1"/>
    <property type="molecule type" value="Genomic_DNA"/>
</dbReference>
<organism evidence="2 3">
    <name type="scientific">Fusarium austroafricanum</name>
    <dbReference type="NCBI Taxonomy" id="2364996"/>
    <lineage>
        <taxon>Eukaryota</taxon>
        <taxon>Fungi</taxon>
        <taxon>Dikarya</taxon>
        <taxon>Ascomycota</taxon>
        <taxon>Pezizomycotina</taxon>
        <taxon>Sordariomycetes</taxon>
        <taxon>Hypocreomycetidae</taxon>
        <taxon>Hypocreales</taxon>
        <taxon>Nectriaceae</taxon>
        <taxon>Fusarium</taxon>
        <taxon>Fusarium concolor species complex</taxon>
    </lineage>
</organism>
<feature type="compositionally biased region" description="Pro residues" evidence="1">
    <location>
        <begin position="69"/>
        <end position="79"/>
    </location>
</feature>